<organism evidence="1 2">
    <name type="scientific">Dolichospermum flos-aquae UHCC 0037</name>
    <dbReference type="NCBI Taxonomy" id="2590026"/>
    <lineage>
        <taxon>Bacteria</taxon>
        <taxon>Bacillati</taxon>
        <taxon>Cyanobacteriota</taxon>
        <taxon>Cyanophyceae</taxon>
        <taxon>Nostocales</taxon>
        <taxon>Aphanizomenonaceae</taxon>
        <taxon>Dolichospermum</taxon>
    </lineage>
</organism>
<dbReference type="EMBL" id="VILF01000002">
    <property type="protein sequence ID" value="MTJ43322.1"/>
    <property type="molecule type" value="Genomic_DNA"/>
</dbReference>
<gene>
    <name evidence="1" type="ORF">FJR39_08865</name>
</gene>
<protein>
    <submittedName>
        <fullName evidence="1">Uncharacterized protein</fullName>
    </submittedName>
</protein>
<evidence type="ECO:0000313" key="1">
    <source>
        <dbReference type="EMBL" id="MTJ43322.1"/>
    </source>
</evidence>
<comment type="caution">
    <text evidence="1">The sequence shown here is derived from an EMBL/GenBank/DDBJ whole genome shotgun (WGS) entry which is preliminary data.</text>
</comment>
<name>A0ACC7S748_DOLFA</name>
<dbReference type="Proteomes" id="UP001517388">
    <property type="component" value="Unassembled WGS sequence"/>
</dbReference>
<reference evidence="2" key="1">
    <citation type="journal article" date="2020" name="Toxins">
        <title>Phylogenomic Analysis of Secondary Metabolism in the Toxic Cyanobacterial Genera Anabaena, Dolichospermum and Aphanizomenon.</title>
        <authorList>
            <person name="Oesterholm J."/>
            <person name="Popin R.V."/>
            <person name="Fewer D.P."/>
            <person name="Sivonen K."/>
        </authorList>
    </citation>
    <scope>NUCLEOTIDE SEQUENCE [LARGE SCALE GENOMIC DNA]</scope>
    <source>
        <strain evidence="2">UHCC 0037</strain>
    </source>
</reference>
<evidence type="ECO:0000313" key="2">
    <source>
        <dbReference type="Proteomes" id="UP001517388"/>
    </source>
</evidence>
<accession>A0ACC7S748</accession>
<sequence>MFNEEIILGTSSLKNDSTVGYQLAISAALAPITQSTPFASSTPINQSIFSPRAALA</sequence>
<keyword evidence="2" id="KW-1185">Reference proteome</keyword>
<proteinExistence type="predicted"/>